<evidence type="ECO:0000256" key="3">
    <source>
        <dbReference type="ARBA" id="ARBA00022448"/>
    </source>
</evidence>
<evidence type="ECO:0000256" key="7">
    <source>
        <dbReference type="SAM" id="Phobius"/>
    </source>
</evidence>
<keyword evidence="4 7" id="KW-0812">Transmembrane</keyword>
<dbReference type="Pfam" id="PF03092">
    <property type="entry name" value="BT1"/>
    <property type="match status" value="1"/>
</dbReference>
<dbReference type="EMBL" id="VJMJ01000269">
    <property type="protein sequence ID" value="KAF0724531.1"/>
    <property type="molecule type" value="Genomic_DNA"/>
</dbReference>
<keyword evidence="5 7" id="KW-1133">Transmembrane helix</keyword>
<feature type="transmembrane region" description="Helical" evidence="7">
    <location>
        <begin position="444"/>
        <end position="468"/>
    </location>
</feature>
<dbReference type="AlphaFoldDB" id="A0A6G0WAX8"/>
<evidence type="ECO:0000313" key="8">
    <source>
        <dbReference type="EMBL" id="KAF0724531.1"/>
    </source>
</evidence>
<evidence type="ECO:0000256" key="2">
    <source>
        <dbReference type="ARBA" id="ARBA00007015"/>
    </source>
</evidence>
<comment type="caution">
    <text evidence="8">The sequence shown here is derived from an EMBL/GenBank/DDBJ whole genome shotgun (WGS) entry which is preliminary data.</text>
</comment>
<protein>
    <recommendedName>
        <fullName evidence="10">Major facilitator superfamily associated domain-containing protein</fullName>
    </recommendedName>
</protein>
<evidence type="ECO:0000256" key="5">
    <source>
        <dbReference type="ARBA" id="ARBA00022989"/>
    </source>
</evidence>
<gene>
    <name evidence="8" type="ORF">Ae201684_016825</name>
</gene>
<sequence>MSTTRVFSNRTHGLEERLSYIHSAGNYEAEKDIYAKEHTPGELDDGAIVKGGAVSIVSTEAMALFAQYAAIGCIYGLIPALQYPIFNNYLKLEGYQTASYSQLVTMGWSFKVFFGMLSDCFPIFGYRRKSWILIGWTLTMVCLLIMVSSSLGEPYCNIEKAKAEGHPKACSAIYSKTNDTDKKYFNLDAPNNGTMFIMLSVLVSFGYVMADCAADAMVVEYAQREPLAIRGRVQTAIYTVRQMFIVIATIVSGFGLNSPNYGGTFSFSMKPNIPYGILLVPCVLVVLTTIFVLKEDKKPGTPLREYMSMFWNLLQQRVMWQICAFRFINNVFYGITTTASSPMYSTWAKVAPLNDALSSILGGLIYTAILIVMGKWGLHWNWRYAIAAGTIGVMCVDATTAFITIWDVLRNQWFYNGVGLADQIPAGIRFIVSSYCAWGLHWNWRYAIAAGTIGVMCVDATTAFITIWDVLRNQWFYNGVGLADQIPAGIRFIVSSYCAVEIADVGNEGATYGLVTTVSNLASPFASVIYKIIDSNFKLSQDDITTDSHEVRMDVTYSYIISYCCKLCSLLWLFMLPPQRGPMQELKKKGGKSKLAGALLIIVFILCLAFSVTTSIMSIFPSTKCYRIVGGNGKLDPKTGKCPAVASRKG</sequence>
<evidence type="ECO:0000313" key="9">
    <source>
        <dbReference type="Proteomes" id="UP000481153"/>
    </source>
</evidence>
<dbReference type="VEuPathDB" id="FungiDB:AeMF1_018859"/>
<evidence type="ECO:0000256" key="4">
    <source>
        <dbReference type="ARBA" id="ARBA00022692"/>
    </source>
</evidence>
<evidence type="ECO:0000256" key="6">
    <source>
        <dbReference type="ARBA" id="ARBA00023136"/>
    </source>
</evidence>
<dbReference type="GO" id="GO:0016020">
    <property type="term" value="C:membrane"/>
    <property type="evidence" value="ECO:0007669"/>
    <property type="project" value="UniProtKB-SubCell"/>
</dbReference>
<dbReference type="InterPro" id="IPR039309">
    <property type="entry name" value="BT1"/>
</dbReference>
<proteinExistence type="inferred from homology"/>
<evidence type="ECO:0008006" key="10">
    <source>
        <dbReference type="Google" id="ProtNLM"/>
    </source>
</evidence>
<feature type="transmembrane region" description="Helical" evidence="7">
    <location>
        <begin position="275"/>
        <end position="293"/>
    </location>
</feature>
<dbReference type="VEuPathDB" id="FungiDB:AeMF1_019503"/>
<feature type="transmembrane region" description="Helical" evidence="7">
    <location>
        <begin position="356"/>
        <end position="373"/>
    </location>
</feature>
<feature type="transmembrane region" description="Helical" evidence="7">
    <location>
        <begin position="556"/>
        <end position="574"/>
    </location>
</feature>
<keyword evidence="9" id="KW-1185">Reference proteome</keyword>
<feature type="transmembrane region" description="Helical" evidence="7">
    <location>
        <begin position="235"/>
        <end position="255"/>
    </location>
</feature>
<evidence type="ECO:0000256" key="1">
    <source>
        <dbReference type="ARBA" id="ARBA00004141"/>
    </source>
</evidence>
<feature type="transmembrane region" description="Helical" evidence="7">
    <location>
        <begin position="314"/>
        <end position="336"/>
    </location>
</feature>
<dbReference type="SUPFAM" id="SSF103473">
    <property type="entry name" value="MFS general substrate transporter"/>
    <property type="match status" value="1"/>
</dbReference>
<dbReference type="Proteomes" id="UP000481153">
    <property type="component" value="Unassembled WGS sequence"/>
</dbReference>
<feature type="transmembrane region" description="Helical" evidence="7">
    <location>
        <begin position="106"/>
        <end position="124"/>
    </location>
</feature>
<dbReference type="InterPro" id="IPR036259">
    <property type="entry name" value="MFS_trans_sf"/>
</dbReference>
<feature type="transmembrane region" description="Helical" evidence="7">
    <location>
        <begin position="65"/>
        <end position="86"/>
    </location>
</feature>
<keyword evidence="3" id="KW-0813">Transport</keyword>
<dbReference type="PANTHER" id="PTHR31585">
    <property type="entry name" value="FOLATE-BIOPTERIN TRANSPORTER 1, CHLOROPLASTIC"/>
    <property type="match status" value="1"/>
</dbReference>
<comment type="similarity">
    <text evidence="2">Belongs to the major facilitator superfamily. Folate-biopterin transporter (TC 2.A.71) family.</text>
</comment>
<organism evidence="8 9">
    <name type="scientific">Aphanomyces euteiches</name>
    <dbReference type="NCBI Taxonomy" id="100861"/>
    <lineage>
        <taxon>Eukaryota</taxon>
        <taxon>Sar</taxon>
        <taxon>Stramenopiles</taxon>
        <taxon>Oomycota</taxon>
        <taxon>Saprolegniomycetes</taxon>
        <taxon>Saprolegniales</taxon>
        <taxon>Verrucalvaceae</taxon>
        <taxon>Aphanomyces</taxon>
    </lineage>
</organism>
<name>A0A6G0WAX8_9STRA</name>
<reference evidence="8 9" key="1">
    <citation type="submission" date="2019-07" db="EMBL/GenBank/DDBJ databases">
        <title>Genomics analysis of Aphanomyces spp. identifies a new class of oomycete effector associated with host adaptation.</title>
        <authorList>
            <person name="Gaulin E."/>
        </authorList>
    </citation>
    <scope>NUCLEOTIDE SEQUENCE [LARGE SCALE GENOMIC DNA]</scope>
    <source>
        <strain evidence="8 9">ATCC 201684</strain>
    </source>
</reference>
<dbReference type="Gene3D" id="1.20.1250.20">
    <property type="entry name" value="MFS general substrate transporter like domains"/>
    <property type="match status" value="1"/>
</dbReference>
<comment type="subcellular location">
    <subcellularLocation>
        <location evidence="1">Membrane</location>
        <topology evidence="1">Multi-pass membrane protein</topology>
    </subcellularLocation>
</comment>
<feature type="transmembrane region" description="Helical" evidence="7">
    <location>
        <begin position="595"/>
        <end position="620"/>
    </location>
</feature>
<dbReference type="PANTHER" id="PTHR31585:SF5">
    <property type="entry name" value="RNA-BINDING S4 DOMAIN-CONTAINING PROTEIN"/>
    <property type="match status" value="1"/>
</dbReference>
<feature type="transmembrane region" description="Helical" evidence="7">
    <location>
        <begin position="195"/>
        <end position="214"/>
    </location>
</feature>
<feature type="transmembrane region" description="Helical" evidence="7">
    <location>
        <begin position="385"/>
        <end position="406"/>
    </location>
</feature>
<feature type="transmembrane region" description="Helical" evidence="7">
    <location>
        <begin position="131"/>
        <end position="151"/>
    </location>
</feature>
<accession>A0A6G0WAX8</accession>
<keyword evidence="6 7" id="KW-0472">Membrane</keyword>